<dbReference type="EMBL" id="KV453842">
    <property type="protein sequence ID" value="ODV90454.1"/>
    <property type="molecule type" value="Genomic_DNA"/>
</dbReference>
<evidence type="ECO:0000313" key="3">
    <source>
        <dbReference type="EMBL" id="ODV90454.1"/>
    </source>
</evidence>
<organism evidence="3 4">
    <name type="scientific">Tortispora caseinolytica NRRL Y-17796</name>
    <dbReference type="NCBI Taxonomy" id="767744"/>
    <lineage>
        <taxon>Eukaryota</taxon>
        <taxon>Fungi</taxon>
        <taxon>Dikarya</taxon>
        <taxon>Ascomycota</taxon>
        <taxon>Saccharomycotina</taxon>
        <taxon>Trigonopsidomycetes</taxon>
        <taxon>Trigonopsidales</taxon>
        <taxon>Trigonopsidaceae</taxon>
        <taxon>Tortispora</taxon>
    </lineage>
</organism>
<dbReference type="PANTHER" id="PTHR43092:SF2">
    <property type="entry name" value="HERCYNYLCYSTEINE SULFOXIDE LYASE"/>
    <property type="match status" value="1"/>
</dbReference>
<sequence>MDRNAFQTRKYFDLDESYTNLNFGSFGSACKPASVAKSKYVAESEANPDLFLRVNYRTYVNRTRLAVSELVDCDVEDLVLTANSTDSTNAVLRSLKWTEGDTVLFFNTVYGACEKSLIFLANQFKIKPVAITLNYPMTDDEICARFSDACKAIGPVKLALFDAISSAPSVVFPWERIVALCRQFGVLSLVDGAHAIGQIPISIRSAQPDYMCSNLHKWLYCPRSAAFLYVRKELQPSVHATLISHGYPGEHDIDAYPEDVMTPFVTEFDFTGTIDYSSRCAGYDAIEFRKTVCGGESRIISYNRLLAERGGQIVAKKLGTAIMQNPDDLIASMVNVRLPIDQLATDTGIDLTNPTTAIRMRQVFEHVCIKHNTYIMTFCHNGAWWARFSAQIFLTEKDFEFASDVILDAIEAIKAEL</sequence>
<feature type="domain" description="Aminotransferase class V" evidence="2">
    <location>
        <begin position="39"/>
        <end position="244"/>
    </location>
</feature>
<dbReference type="Pfam" id="PF00266">
    <property type="entry name" value="Aminotran_5"/>
    <property type="match status" value="1"/>
</dbReference>
<evidence type="ECO:0000313" key="4">
    <source>
        <dbReference type="Proteomes" id="UP000095023"/>
    </source>
</evidence>
<dbReference type="InterPro" id="IPR015424">
    <property type="entry name" value="PyrdxlP-dep_Trfase"/>
</dbReference>
<accession>A0A1E4TFB3</accession>
<proteinExistence type="predicted"/>
<dbReference type="InterPro" id="IPR015421">
    <property type="entry name" value="PyrdxlP-dep_Trfase_major"/>
</dbReference>
<dbReference type="AlphaFoldDB" id="A0A1E4TFB3"/>
<dbReference type="Proteomes" id="UP000095023">
    <property type="component" value="Unassembled WGS sequence"/>
</dbReference>
<name>A0A1E4TFB3_9ASCO</name>
<dbReference type="OrthoDB" id="5978656at2759"/>
<evidence type="ECO:0000256" key="1">
    <source>
        <dbReference type="ARBA" id="ARBA00022898"/>
    </source>
</evidence>
<keyword evidence="1" id="KW-0663">Pyridoxal phosphate</keyword>
<dbReference type="PROSITE" id="PS51257">
    <property type="entry name" value="PROKAR_LIPOPROTEIN"/>
    <property type="match status" value="1"/>
</dbReference>
<dbReference type="PANTHER" id="PTHR43092">
    <property type="entry name" value="L-CYSTEINE DESULFHYDRASE"/>
    <property type="match status" value="1"/>
</dbReference>
<dbReference type="SUPFAM" id="SSF53383">
    <property type="entry name" value="PLP-dependent transferases"/>
    <property type="match status" value="1"/>
</dbReference>
<protein>
    <recommendedName>
        <fullName evidence="2">Aminotransferase class V domain-containing protein</fullName>
    </recommendedName>
</protein>
<reference evidence="4" key="1">
    <citation type="submission" date="2016-02" db="EMBL/GenBank/DDBJ databases">
        <title>Comparative genomics of biotechnologically important yeasts.</title>
        <authorList>
            <consortium name="DOE Joint Genome Institute"/>
            <person name="Riley R."/>
            <person name="Haridas S."/>
            <person name="Wolfe K.H."/>
            <person name="Lopes M.R."/>
            <person name="Hittinger C.T."/>
            <person name="Goker M."/>
            <person name="Salamov A."/>
            <person name="Wisecaver J."/>
            <person name="Long T.M."/>
            <person name="Aerts A.L."/>
            <person name="Barry K."/>
            <person name="Choi C."/>
            <person name="Clum A."/>
            <person name="Coughlan A.Y."/>
            <person name="Deshpande S."/>
            <person name="Douglass A.P."/>
            <person name="Hanson S.J."/>
            <person name="Klenk H.-P."/>
            <person name="Labutti K."/>
            <person name="Lapidus A."/>
            <person name="Lindquist E."/>
            <person name="Lipzen A."/>
            <person name="Meier-Kolthoff J.P."/>
            <person name="Ohm R.A."/>
            <person name="Otillar R.P."/>
            <person name="Pangilinan J."/>
            <person name="Peng Y."/>
            <person name="Rokas A."/>
            <person name="Rosa C.A."/>
            <person name="Scheuner C."/>
            <person name="Sibirny A.A."/>
            <person name="Slot J.C."/>
            <person name="Stielow J.B."/>
            <person name="Sun H."/>
            <person name="Kurtzman C.P."/>
            <person name="Blackwell M."/>
            <person name="Jeffries T.W."/>
            <person name="Grigoriev I.V."/>
        </authorList>
    </citation>
    <scope>NUCLEOTIDE SEQUENCE [LARGE SCALE GENOMIC DNA]</scope>
    <source>
        <strain evidence="4">NRRL Y-17796</strain>
    </source>
</reference>
<dbReference type="Gene3D" id="3.40.640.10">
    <property type="entry name" value="Type I PLP-dependent aspartate aminotransferase-like (Major domain)"/>
    <property type="match status" value="1"/>
</dbReference>
<dbReference type="InterPro" id="IPR000192">
    <property type="entry name" value="Aminotrans_V_dom"/>
</dbReference>
<evidence type="ECO:0000259" key="2">
    <source>
        <dbReference type="Pfam" id="PF00266"/>
    </source>
</evidence>
<keyword evidence="4" id="KW-1185">Reference proteome</keyword>
<gene>
    <name evidence="3" type="ORF">CANCADRAFT_25129</name>
</gene>